<evidence type="ECO:0000256" key="3">
    <source>
        <dbReference type="ARBA" id="ARBA00023015"/>
    </source>
</evidence>
<comment type="similarity">
    <text evidence="1">Belongs to the AfsR/DnrI/RedD regulatory family.</text>
</comment>
<evidence type="ECO:0000256" key="1">
    <source>
        <dbReference type="ARBA" id="ARBA00005820"/>
    </source>
</evidence>
<protein>
    <submittedName>
        <fullName evidence="8">Putative transcriptional regulator</fullName>
    </submittedName>
</protein>
<dbReference type="CDD" id="cd15831">
    <property type="entry name" value="BTAD"/>
    <property type="match status" value="1"/>
</dbReference>
<dbReference type="PROSITE" id="PS51755">
    <property type="entry name" value="OMPR_PHOB"/>
    <property type="match status" value="1"/>
</dbReference>
<reference evidence="8 9" key="1">
    <citation type="journal article" date="2010" name="J. Bacteriol.">
        <title>Biochemical characterization of a novel indole prenyltransferase from Streptomyces sp. SN-593.</title>
        <authorList>
            <person name="Takahashi S."/>
            <person name="Takagi H."/>
            <person name="Toyoda A."/>
            <person name="Uramoto M."/>
            <person name="Nogawa T."/>
            <person name="Ueki M."/>
            <person name="Sakaki Y."/>
            <person name="Osada H."/>
        </authorList>
    </citation>
    <scope>NUCLEOTIDE SEQUENCE [LARGE SCALE GENOMIC DNA]</scope>
    <source>
        <strain evidence="8 9">SN-593</strain>
    </source>
</reference>
<organism evidence="8 9">
    <name type="scientific">Actinacidiphila reveromycinica</name>
    <dbReference type="NCBI Taxonomy" id="659352"/>
    <lineage>
        <taxon>Bacteria</taxon>
        <taxon>Bacillati</taxon>
        <taxon>Actinomycetota</taxon>
        <taxon>Actinomycetes</taxon>
        <taxon>Kitasatosporales</taxon>
        <taxon>Streptomycetaceae</taxon>
        <taxon>Actinacidiphila</taxon>
    </lineage>
</organism>
<evidence type="ECO:0000256" key="5">
    <source>
        <dbReference type="ARBA" id="ARBA00023163"/>
    </source>
</evidence>
<dbReference type="Gene3D" id="1.25.40.10">
    <property type="entry name" value="Tetratricopeptide repeat domain"/>
    <property type="match status" value="1"/>
</dbReference>
<dbReference type="GO" id="GO:0006355">
    <property type="term" value="P:regulation of DNA-templated transcription"/>
    <property type="evidence" value="ECO:0007669"/>
    <property type="project" value="InterPro"/>
</dbReference>
<dbReference type="PANTHER" id="PTHR35807">
    <property type="entry name" value="TRANSCRIPTIONAL REGULATOR REDD-RELATED"/>
    <property type="match status" value="1"/>
</dbReference>
<dbReference type="GO" id="GO:0003677">
    <property type="term" value="F:DNA binding"/>
    <property type="evidence" value="ECO:0007669"/>
    <property type="project" value="UniProtKB-UniRule"/>
</dbReference>
<dbReference type="InterPro" id="IPR036388">
    <property type="entry name" value="WH-like_DNA-bd_sf"/>
</dbReference>
<dbReference type="SMART" id="SM00862">
    <property type="entry name" value="Trans_reg_C"/>
    <property type="match status" value="1"/>
</dbReference>
<keyword evidence="5" id="KW-0804">Transcription</keyword>
<dbReference type="EMBL" id="AP018365">
    <property type="protein sequence ID" value="BBB01384.1"/>
    <property type="molecule type" value="Genomic_DNA"/>
</dbReference>
<dbReference type="SUPFAM" id="SSF48452">
    <property type="entry name" value="TPR-like"/>
    <property type="match status" value="1"/>
</dbReference>
<dbReference type="InterPro" id="IPR051677">
    <property type="entry name" value="AfsR-DnrI-RedD_regulator"/>
</dbReference>
<evidence type="ECO:0000313" key="9">
    <source>
        <dbReference type="Proteomes" id="UP000595703"/>
    </source>
</evidence>
<accession>A0A7U3VS23</accession>
<dbReference type="PANTHER" id="PTHR35807:SF1">
    <property type="entry name" value="TRANSCRIPTIONAL REGULATOR REDD"/>
    <property type="match status" value="1"/>
</dbReference>
<dbReference type="Gene3D" id="3.30.70.1230">
    <property type="entry name" value="Nucleotide cyclase"/>
    <property type="match status" value="1"/>
</dbReference>
<sequence length="549" mass="58951">MQFNILGPLEVVSHDMVVPLGGIKQRAMLGMLLLKANRIVPSSKLLDSLWSDGVPPTARKMLQNAASALRGILACDDGSADPAVLLTHTPGYLLHVEPHAIDLNLFMLAIEHGREYAAQADWESARRELRDALDVWRGPVLADLTETCSAWPEATAVQNTHLVAFEELFEAELACGRHREVLAELELVAGRELSHERLVGQLMLAMYRCGRQLDALDVYHRARVSLIETHGLEPSHELQELERLILNQDMSLDWHGGVVTALRDGGTAGVPWPTAVLQDRPLGPRPHRPAVGDDPVVPLAEGKLAAMVAVVGEMAGEPGDDAAESTSALGIVAALVDREAGRHGGVVISRVASMSWIVFDAVDHAPDHAVSAALAIRDALQRTRSVRDAAGSGAPEPVVKLAVVSTDAVLGHHPDDGTLRGLDTAAVGRCLQLASVAPARHVWVSEETKRATEYRVRYEQVGDDAWDAVELLPEPHRPNQVKMVIGGPGKIHKLRGLLAGMGGQYASLVERITHRGGDIPENAVVEVTVSVLLPGDAVRTRLAAPSEGT</sequence>
<dbReference type="Gene3D" id="1.10.10.10">
    <property type="entry name" value="Winged helix-like DNA-binding domain superfamily/Winged helix DNA-binding domain"/>
    <property type="match status" value="1"/>
</dbReference>
<keyword evidence="3" id="KW-0805">Transcription regulation</keyword>
<evidence type="ECO:0000256" key="6">
    <source>
        <dbReference type="PROSITE-ProRule" id="PRU01091"/>
    </source>
</evidence>
<dbReference type="Proteomes" id="UP000595703">
    <property type="component" value="Chromosome"/>
</dbReference>
<dbReference type="GO" id="GO:0000160">
    <property type="term" value="P:phosphorelay signal transduction system"/>
    <property type="evidence" value="ECO:0007669"/>
    <property type="project" value="UniProtKB-KW"/>
</dbReference>
<reference evidence="8 9" key="2">
    <citation type="journal article" date="2011" name="J. Antibiot.">
        <title>Furaquinocins I and J: novel polyketide isoprenoid hybrid compounds from Streptomyces reveromyceticus SN-593.</title>
        <authorList>
            <person name="Panthee S."/>
            <person name="Takahashi S."/>
            <person name="Takagi H."/>
            <person name="Nogawa T."/>
            <person name="Oowada E."/>
            <person name="Uramoto M."/>
            <person name="Osada H."/>
        </authorList>
    </citation>
    <scope>NUCLEOTIDE SEQUENCE [LARGE SCALE GENOMIC DNA]</scope>
    <source>
        <strain evidence="8 9">SN-593</strain>
    </source>
</reference>
<evidence type="ECO:0000259" key="7">
    <source>
        <dbReference type="PROSITE" id="PS51755"/>
    </source>
</evidence>
<evidence type="ECO:0000313" key="8">
    <source>
        <dbReference type="EMBL" id="BBB01384.1"/>
    </source>
</evidence>
<proteinExistence type="inferred from homology"/>
<evidence type="ECO:0000256" key="2">
    <source>
        <dbReference type="ARBA" id="ARBA00023012"/>
    </source>
</evidence>
<dbReference type="AlphaFoldDB" id="A0A7U3VS23"/>
<keyword evidence="9" id="KW-1185">Reference proteome</keyword>
<dbReference type="SUPFAM" id="SSF46894">
    <property type="entry name" value="C-terminal effector domain of the bipartite response regulators"/>
    <property type="match status" value="1"/>
</dbReference>
<dbReference type="InterPro" id="IPR029787">
    <property type="entry name" value="Nucleotide_cyclase"/>
</dbReference>
<reference evidence="8 9" key="4">
    <citation type="journal article" date="2020" name="Sci. Rep.">
        <title>beta-carboline chemical signals induce reveromycin production through a LuxR family regulator in Streptomyces sp. SN-593.</title>
        <authorList>
            <person name="Panthee S."/>
            <person name="Kito N."/>
            <person name="Hayashi T."/>
            <person name="Shimizu T."/>
            <person name="Ishikawa J."/>
            <person name="Hamamoto H."/>
            <person name="Osada H."/>
            <person name="Takahashi S."/>
        </authorList>
    </citation>
    <scope>NUCLEOTIDE SEQUENCE [LARGE SCALE GENOMIC DNA]</scope>
    <source>
        <strain evidence="8 9">SN-593</strain>
    </source>
</reference>
<dbReference type="SMART" id="SM01043">
    <property type="entry name" value="BTAD"/>
    <property type="match status" value="1"/>
</dbReference>
<dbReference type="SUPFAM" id="SSF55073">
    <property type="entry name" value="Nucleotide cyclase"/>
    <property type="match status" value="1"/>
</dbReference>
<dbReference type="InterPro" id="IPR016032">
    <property type="entry name" value="Sig_transdc_resp-reg_C-effctor"/>
</dbReference>
<gene>
    <name evidence="8" type="ORF">RVR_8767</name>
</gene>
<keyword evidence="2" id="KW-0902">Two-component regulatory system</keyword>
<dbReference type="RefSeq" id="WP_202237290.1">
    <property type="nucleotide sequence ID" value="NZ_AP018365.1"/>
</dbReference>
<dbReference type="InterPro" id="IPR011990">
    <property type="entry name" value="TPR-like_helical_dom_sf"/>
</dbReference>
<feature type="DNA-binding region" description="OmpR/PhoB-type" evidence="6">
    <location>
        <begin position="1"/>
        <end position="96"/>
    </location>
</feature>
<reference evidence="8 9" key="3">
    <citation type="journal article" date="2011" name="Nat. Chem. Biol.">
        <title>Reveromycin A biosynthesis uses RevG and RevJ for stereospecific spiroacetal formation.</title>
        <authorList>
            <person name="Takahashi S."/>
            <person name="Toyoda A."/>
            <person name="Sekiyama Y."/>
            <person name="Takagi H."/>
            <person name="Nogawa T."/>
            <person name="Uramoto M."/>
            <person name="Suzuki R."/>
            <person name="Koshino H."/>
            <person name="Kumano T."/>
            <person name="Panthee S."/>
            <person name="Dairi T."/>
            <person name="Ishikawa J."/>
            <person name="Ikeda H."/>
            <person name="Sakaki Y."/>
            <person name="Osada H."/>
        </authorList>
    </citation>
    <scope>NUCLEOTIDE SEQUENCE [LARGE SCALE GENOMIC DNA]</scope>
    <source>
        <strain evidence="8 9">SN-593</strain>
    </source>
</reference>
<dbReference type="InterPro" id="IPR001867">
    <property type="entry name" value="OmpR/PhoB-type_DNA-bd"/>
</dbReference>
<keyword evidence="4 6" id="KW-0238">DNA-binding</keyword>
<dbReference type="KEGG" id="arev:RVR_8767"/>
<evidence type="ECO:0000256" key="4">
    <source>
        <dbReference type="ARBA" id="ARBA00023125"/>
    </source>
</evidence>
<name>A0A7U3VS23_9ACTN</name>
<dbReference type="Pfam" id="PF03704">
    <property type="entry name" value="BTAD"/>
    <property type="match status" value="1"/>
</dbReference>
<dbReference type="InterPro" id="IPR005158">
    <property type="entry name" value="BTAD"/>
</dbReference>
<feature type="domain" description="OmpR/PhoB-type" evidence="7">
    <location>
        <begin position="1"/>
        <end position="96"/>
    </location>
</feature>